<dbReference type="AlphaFoldDB" id="A0A1Q8YFM9"/>
<dbReference type="Pfam" id="PF21948">
    <property type="entry name" value="LplA-B_cat"/>
    <property type="match status" value="1"/>
</dbReference>
<dbReference type="InterPro" id="IPR004143">
    <property type="entry name" value="BPL_LPL_catalytic"/>
</dbReference>
<protein>
    <recommendedName>
        <fullName evidence="5 6">Octanoyltransferase</fullName>
        <ecNumber evidence="5 6">2.3.1.181</ecNumber>
    </recommendedName>
    <alternativeName>
        <fullName evidence="5">Lipoate-protein ligase B</fullName>
    </alternativeName>
    <alternativeName>
        <fullName evidence="5">Lipoyl/octanoyl transferase</fullName>
    </alternativeName>
    <alternativeName>
        <fullName evidence="5">Octanoyl-[acyl-carrier-protein]-protein N-octanoyltransferase</fullName>
    </alternativeName>
</protein>
<keyword evidence="5" id="KW-0963">Cytoplasm</keyword>
<evidence type="ECO:0000313" key="11">
    <source>
        <dbReference type="EMBL" id="OLP06813.1"/>
    </source>
</evidence>
<dbReference type="HAMAP" id="MF_00013">
    <property type="entry name" value="LipB"/>
    <property type="match status" value="1"/>
</dbReference>
<evidence type="ECO:0000256" key="3">
    <source>
        <dbReference type="ARBA" id="ARBA00023315"/>
    </source>
</evidence>
<comment type="caution">
    <text evidence="11">The sequence shown here is derived from an EMBL/GenBank/DDBJ whole genome shotgun (WGS) entry which is preliminary data.</text>
</comment>
<accession>A0A1Q8YFM9</accession>
<feature type="binding site" evidence="5 8">
    <location>
        <begin position="72"/>
        <end position="79"/>
    </location>
    <ligand>
        <name>substrate</name>
    </ligand>
</feature>
<evidence type="ECO:0000256" key="7">
    <source>
        <dbReference type="PIRSR" id="PIRSR016262-1"/>
    </source>
</evidence>
<reference evidence="11 12" key="1">
    <citation type="submission" date="2017-01" db="EMBL/GenBank/DDBJ databases">
        <title>Genome sequence of Rhodoferax antarcticus ANT.BR, a psychrophilic purple nonsulfur bacterium from an Antarctic microbial mat.</title>
        <authorList>
            <person name="Baker J."/>
            <person name="Riester C."/>
            <person name="Skinner B."/>
            <person name="Newell A."/>
            <person name="Swingley W."/>
            <person name="Madigan M."/>
            <person name="Jung D."/>
            <person name="Asao M."/>
            <person name="Chen M."/>
            <person name="Loughlin P."/>
            <person name="Pan H."/>
            <person name="Lin S."/>
            <person name="Li N."/>
            <person name="Shaw J."/>
            <person name="Prado M."/>
            <person name="Sherman C."/>
            <person name="Li X."/>
            <person name="Tang J."/>
            <person name="Blankenship R."/>
            <person name="Zhao T."/>
            <person name="Touchman J."/>
            <person name="Sattley M."/>
        </authorList>
    </citation>
    <scope>NUCLEOTIDE SEQUENCE [LARGE SCALE GENOMIC DNA]</scope>
    <source>
        <strain evidence="11 12">ANT.BR</strain>
    </source>
</reference>
<dbReference type="UniPathway" id="UPA00538">
    <property type="reaction ID" value="UER00592"/>
</dbReference>
<name>A0A1Q8YFM9_9BURK</name>
<feature type="site" description="Lowers pKa of active site Cys" evidence="5 9">
    <location>
        <position position="192"/>
    </location>
</feature>
<comment type="pathway">
    <text evidence="1 5 6">Protein modification; protein lipoylation via endogenous pathway; protein N(6)-(lipoyl)lysine from octanoyl-[acyl-carrier-protein]: step 1/2.</text>
</comment>
<sequence length="262" mass="28943">MTIDTLFLGRVDYQSTYAAMQEFTSQRGLQPLQDVRDKLWICEHDPVYTQGLAGKAEHIFNPGNIPVVQTNRGGQVTYHGPGQVVAYPLMDLKRAGYFIKEYVYRIEEAVIRTLLHFDITGHRVAGAPGIYVRLDVPRSHALLAQRPQKIVKAAQLGSEPFRYAAGSDPNSCTDTPSVRHQKVSPDFTGLGKIAALGIKVSRNCTYHGVALNVAMDLEPYSRINPCGYQALQTVDLSTIGVFAAWQEAAEVLADKLVIYLGH</sequence>
<comment type="miscellaneous">
    <text evidence="5">In the reaction, the free carboxyl group of octanoic acid is attached via an amide linkage to the epsilon-amino group of a specific lysine residue of lipoyl domains of lipoate-dependent enzymes.</text>
</comment>
<feature type="active site" description="Acyl-thioester intermediate" evidence="5 7">
    <location>
        <position position="226"/>
    </location>
</feature>
<dbReference type="STRING" id="81479.RA876_02290"/>
<dbReference type="InterPro" id="IPR020605">
    <property type="entry name" value="Octanoyltransferase_CS"/>
</dbReference>
<dbReference type="InterPro" id="IPR000544">
    <property type="entry name" value="Octanoyltransferase"/>
</dbReference>
<evidence type="ECO:0000256" key="2">
    <source>
        <dbReference type="ARBA" id="ARBA00022679"/>
    </source>
</evidence>
<dbReference type="NCBIfam" id="TIGR00214">
    <property type="entry name" value="lipB"/>
    <property type="match status" value="1"/>
</dbReference>
<keyword evidence="3 5" id="KW-0012">Acyltransferase</keyword>
<gene>
    <name evidence="5 11" type="primary">lipB</name>
    <name evidence="11" type="ORF">BLL52_1558</name>
</gene>
<comment type="similarity">
    <text evidence="5 6">Belongs to the LipB family.</text>
</comment>
<dbReference type="EC" id="2.3.1.181" evidence="5 6"/>
<comment type="subcellular location">
    <subcellularLocation>
        <location evidence="5">Cytoplasm</location>
    </subcellularLocation>
</comment>
<dbReference type="RefSeq" id="WP_075585993.1">
    <property type="nucleotide sequence ID" value="NZ_MSYM01000011.1"/>
</dbReference>
<evidence type="ECO:0000256" key="9">
    <source>
        <dbReference type="PIRSR" id="PIRSR016262-3"/>
    </source>
</evidence>
<dbReference type="PANTHER" id="PTHR10993">
    <property type="entry name" value="OCTANOYLTRANSFERASE"/>
    <property type="match status" value="1"/>
</dbReference>
<evidence type="ECO:0000256" key="5">
    <source>
        <dbReference type="HAMAP-Rule" id="MF_00013"/>
    </source>
</evidence>
<organism evidence="11 12">
    <name type="scientific">Rhodoferax antarcticus ANT.BR</name>
    <dbReference type="NCBI Taxonomy" id="1111071"/>
    <lineage>
        <taxon>Bacteria</taxon>
        <taxon>Pseudomonadati</taxon>
        <taxon>Pseudomonadota</taxon>
        <taxon>Betaproteobacteria</taxon>
        <taxon>Burkholderiales</taxon>
        <taxon>Comamonadaceae</taxon>
        <taxon>Rhodoferax</taxon>
    </lineage>
</organism>
<evidence type="ECO:0000313" key="12">
    <source>
        <dbReference type="Proteomes" id="UP000185911"/>
    </source>
</evidence>
<evidence type="ECO:0000256" key="8">
    <source>
        <dbReference type="PIRSR" id="PIRSR016262-2"/>
    </source>
</evidence>
<dbReference type="PROSITE" id="PS51733">
    <property type="entry name" value="BPL_LPL_CATALYTIC"/>
    <property type="match status" value="1"/>
</dbReference>
<dbReference type="CDD" id="cd16444">
    <property type="entry name" value="LipB"/>
    <property type="match status" value="1"/>
</dbReference>
<evidence type="ECO:0000256" key="6">
    <source>
        <dbReference type="PIRNR" id="PIRNR016262"/>
    </source>
</evidence>
<keyword evidence="2 5" id="KW-0808">Transferase</keyword>
<dbReference type="GO" id="GO:0033819">
    <property type="term" value="F:lipoyl(octanoyl) transferase activity"/>
    <property type="evidence" value="ECO:0007669"/>
    <property type="project" value="UniProtKB-EC"/>
</dbReference>
<evidence type="ECO:0000256" key="4">
    <source>
        <dbReference type="ARBA" id="ARBA00024732"/>
    </source>
</evidence>
<comment type="catalytic activity">
    <reaction evidence="5 6">
        <text>octanoyl-[ACP] + L-lysyl-[protein] = N(6)-octanoyl-L-lysyl-[protein] + holo-[ACP] + H(+)</text>
        <dbReference type="Rhea" id="RHEA:17665"/>
        <dbReference type="Rhea" id="RHEA-COMP:9636"/>
        <dbReference type="Rhea" id="RHEA-COMP:9685"/>
        <dbReference type="Rhea" id="RHEA-COMP:9752"/>
        <dbReference type="Rhea" id="RHEA-COMP:9928"/>
        <dbReference type="ChEBI" id="CHEBI:15378"/>
        <dbReference type="ChEBI" id="CHEBI:29969"/>
        <dbReference type="ChEBI" id="CHEBI:64479"/>
        <dbReference type="ChEBI" id="CHEBI:78463"/>
        <dbReference type="ChEBI" id="CHEBI:78809"/>
        <dbReference type="EC" id="2.3.1.181"/>
    </reaction>
</comment>
<comment type="function">
    <text evidence="4 5 6">Catalyzes the transfer of endogenously produced octanoic acid from octanoyl-acyl-carrier-protein onto the lipoyl domains of lipoate-dependent enzymes. Lipoyl-ACP can also act as a substrate although octanoyl-ACP is likely to be the physiological substrate.</text>
</comment>
<keyword evidence="12" id="KW-1185">Reference proteome</keyword>
<feature type="binding site" evidence="5 8">
    <location>
        <begin position="195"/>
        <end position="197"/>
    </location>
    <ligand>
        <name>substrate</name>
    </ligand>
</feature>
<dbReference type="InterPro" id="IPR045864">
    <property type="entry name" value="aa-tRNA-synth_II/BPL/LPL"/>
</dbReference>
<dbReference type="PIRSF" id="PIRSF016262">
    <property type="entry name" value="LPLase"/>
    <property type="match status" value="1"/>
</dbReference>
<evidence type="ECO:0000256" key="1">
    <source>
        <dbReference type="ARBA" id="ARBA00004821"/>
    </source>
</evidence>
<proteinExistence type="inferred from homology"/>
<feature type="domain" description="BPL/LPL catalytic" evidence="10">
    <location>
        <begin position="33"/>
        <end position="262"/>
    </location>
</feature>
<dbReference type="GO" id="GO:0009249">
    <property type="term" value="P:protein lipoylation"/>
    <property type="evidence" value="ECO:0007669"/>
    <property type="project" value="InterPro"/>
</dbReference>
<dbReference type="SUPFAM" id="SSF55681">
    <property type="entry name" value="Class II aaRS and biotin synthetases"/>
    <property type="match status" value="1"/>
</dbReference>
<feature type="binding site" evidence="5 8">
    <location>
        <begin position="208"/>
        <end position="210"/>
    </location>
    <ligand>
        <name>substrate</name>
    </ligand>
</feature>
<dbReference type="GO" id="GO:0005737">
    <property type="term" value="C:cytoplasm"/>
    <property type="evidence" value="ECO:0007669"/>
    <property type="project" value="UniProtKB-SubCell"/>
</dbReference>
<dbReference type="Gene3D" id="3.30.930.10">
    <property type="entry name" value="Bira Bifunctional Protein, Domain 2"/>
    <property type="match status" value="1"/>
</dbReference>
<dbReference type="EMBL" id="MSYM01000011">
    <property type="protein sequence ID" value="OLP06813.1"/>
    <property type="molecule type" value="Genomic_DNA"/>
</dbReference>
<evidence type="ECO:0000259" key="10">
    <source>
        <dbReference type="PROSITE" id="PS51733"/>
    </source>
</evidence>
<dbReference type="PANTHER" id="PTHR10993:SF7">
    <property type="entry name" value="LIPOYLTRANSFERASE 2, MITOCHONDRIAL-RELATED"/>
    <property type="match status" value="1"/>
</dbReference>
<dbReference type="Proteomes" id="UP000185911">
    <property type="component" value="Unassembled WGS sequence"/>
</dbReference>
<dbReference type="PROSITE" id="PS01313">
    <property type="entry name" value="LIPB"/>
    <property type="match status" value="1"/>
</dbReference>